<evidence type="ECO:0000313" key="7">
    <source>
        <dbReference type="Proteomes" id="UP001623592"/>
    </source>
</evidence>
<organism evidence="6 7">
    <name type="scientific">Clostridium neuense</name>
    <dbReference type="NCBI Taxonomy" id="1728934"/>
    <lineage>
        <taxon>Bacteria</taxon>
        <taxon>Bacillati</taxon>
        <taxon>Bacillota</taxon>
        <taxon>Clostridia</taxon>
        <taxon>Eubacteriales</taxon>
        <taxon>Clostridiaceae</taxon>
        <taxon>Clostridium</taxon>
    </lineage>
</organism>
<dbReference type="Proteomes" id="UP001623592">
    <property type="component" value="Unassembled WGS sequence"/>
</dbReference>
<dbReference type="Gene3D" id="3.90.1150.130">
    <property type="match status" value="1"/>
</dbReference>
<evidence type="ECO:0000313" key="6">
    <source>
        <dbReference type="EMBL" id="MFL0251311.1"/>
    </source>
</evidence>
<dbReference type="SUPFAM" id="SSF53383">
    <property type="entry name" value="PLP-dependent transferases"/>
    <property type="match status" value="1"/>
</dbReference>
<dbReference type="InterPro" id="IPR006235">
    <property type="entry name" value="OAc-hSer/O-AcSer_sulfhydrylase"/>
</dbReference>
<dbReference type="InterPro" id="IPR015424">
    <property type="entry name" value="PyrdxlP-dep_Trfase"/>
</dbReference>
<dbReference type="Pfam" id="PF22475">
    <property type="entry name" value="YhfS-like_C"/>
    <property type="match status" value="1"/>
</dbReference>
<dbReference type="GO" id="GO:0008483">
    <property type="term" value="F:transaminase activity"/>
    <property type="evidence" value="ECO:0007669"/>
    <property type="project" value="UniProtKB-KW"/>
</dbReference>
<keyword evidence="6" id="KW-0032">Aminotransferase</keyword>
<sequence>MNTYPLKSMTVDEAKKFQFKLVDMVTRHFKGSEVLSLGDLGVVMGLNKPRTTLRVEETIADFFGVEKAALVRGAGTGALRSGIMSIFKNGDAILVHKAPIYPTTKITIENMGLKPVEADFNNSYDLSNALKNNDLKGVLIQYTRQKIDDKYDMEECIKTIRKVSPSIPIITDDNYAVMKVKEIGVQLGADVSAFSTFKLLGPEGVGCVIGKRKYIDYIISQNYSGGSQVQGHESMEVLRGMIYAPVMLAIQAEVNNELVHRLNSGEVKGIKSAFLANAQSKVLLVEFKDNIAKEVLKISEELGGAPNPVGAESKYEFVPMIYRVSGTFRAADPTLEERMIRINPMRCGADTIIRILKEALERIEE</sequence>
<feature type="domain" description="YhfS-like C-terminal" evidence="5">
    <location>
        <begin position="257"/>
        <end position="356"/>
    </location>
</feature>
<dbReference type="InterPro" id="IPR054718">
    <property type="entry name" value="YhfS-like_C"/>
</dbReference>
<evidence type="ECO:0000259" key="5">
    <source>
        <dbReference type="Pfam" id="PF22475"/>
    </source>
</evidence>
<proteinExistence type="inferred from homology"/>
<reference evidence="6 7" key="1">
    <citation type="submission" date="2024-11" db="EMBL/GenBank/DDBJ databases">
        <authorList>
            <person name="Heng Y.C."/>
            <person name="Lim A.C.H."/>
            <person name="Lee J.K.Y."/>
            <person name="Kittelmann S."/>
        </authorList>
    </citation>
    <scope>NUCLEOTIDE SEQUENCE [LARGE SCALE GENOMIC DNA]</scope>
    <source>
        <strain evidence="6 7">WILCCON 0114</strain>
    </source>
</reference>
<accession>A0ABW8TG56</accession>
<dbReference type="InterPro" id="IPR000277">
    <property type="entry name" value="Cys/Met-Metab_PyrdxlP-dep_enz"/>
</dbReference>
<name>A0ABW8TG56_9CLOT</name>
<evidence type="ECO:0000256" key="3">
    <source>
        <dbReference type="ARBA" id="ARBA00022898"/>
    </source>
</evidence>
<dbReference type="Pfam" id="PF01053">
    <property type="entry name" value="Cys_Met_Meta_PP"/>
    <property type="match status" value="1"/>
</dbReference>
<evidence type="ECO:0000256" key="4">
    <source>
        <dbReference type="RuleBase" id="RU362118"/>
    </source>
</evidence>
<comment type="cofactor">
    <cofactor evidence="1 4">
        <name>pyridoxal 5'-phosphate</name>
        <dbReference type="ChEBI" id="CHEBI:597326"/>
    </cofactor>
</comment>
<dbReference type="RefSeq" id="WP_406787971.1">
    <property type="nucleotide sequence ID" value="NZ_JBJIAA010000010.1"/>
</dbReference>
<comment type="caution">
    <text evidence="6">The sequence shown here is derived from an EMBL/GenBank/DDBJ whole genome shotgun (WGS) entry which is preliminary data.</text>
</comment>
<dbReference type="EMBL" id="JBJIAA010000010">
    <property type="protein sequence ID" value="MFL0251311.1"/>
    <property type="molecule type" value="Genomic_DNA"/>
</dbReference>
<keyword evidence="7" id="KW-1185">Reference proteome</keyword>
<keyword evidence="2" id="KW-0808">Transferase</keyword>
<dbReference type="Gene3D" id="3.40.640.10">
    <property type="entry name" value="Type I PLP-dependent aspartate aminotransferase-like (Major domain)"/>
    <property type="match status" value="1"/>
</dbReference>
<evidence type="ECO:0000256" key="1">
    <source>
        <dbReference type="ARBA" id="ARBA00001933"/>
    </source>
</evidence>
<dbReference type="PANTHER" id="PTHR43797:SF2">
    <property type="entry name" value="HOMOCYSTEINE_CYSTEINE SYNTHASE"/>
    <property type="match status" value="1"/>
</dbReference>
<dbReference type="PANTHER" id="PTHR43797">
    <property type="entry name" value="HOMOCYSTEINE/CYSTEINE SYNTHASE"/>
    <property type="match status" value="1"/>
</dbReference>
<dbReference type="InterPro" id="IPR015421">
    <property type="entry name" value="PyrdxlP-dep_Trfase_major"/>
</dbReference>
<comment type="similarity">
    <text evidence="4">Belongs to the trans-sulfuration enzymes family.</text>
</comment>
<gene>
    <name evidence="6" type="ORF">ACJDT4_12865</name>
</gene>
<keyword evidence="3 4" id="KW-0663">Pyridoxal phosphate</keyword>
<evidence type="ECO:0000256" key="2">
    <source>
        <dbReference type="ARBA" id="ARBA00022679"/>
    </source>
</evidence>
<protein>
    <submittedName>
        <fullName evidence="6">Aminotransferase class V-fold PLP-dependent enzyme</fullName>
    </submittedName>
</protein>